<dbReference type="Gene3D" id="3.40.50.1000">
    <property type="entry name" value="HAD superfamily/HAD-like"/>
    <property type="match status" value="1"/>
</dbReference>
<organism evidence="1 2">
    <name type="scientific">Mycolicibacterium agri</name>
    <name type="common">Mycobacterium agri</name>
    <dbReference type="NCBI Taxonomy" id="36811"/>
    <lineage>
        <taxon>Bacteria</taxon>
        <taxon>Bacillati</taxon>
        <taxon>Actinomycetota</taxon>
        <taxon>Actinomycetes</taxon>
        <taxon>Mycobacteriales</taxon>
        <taxon>Mycobacteriaceae</taxon>
        <taxon>Mycolicibacterium</taxon>
    </lineage>
</organism>
<gene>
    <name evidence="1" type="ORF">MAGR_20230</name>
</gene>
<proteinExistence type="predicted"/>
<dbReference type="EMBL" id="BLKS01000001">
    <property type="protein sequence ID" value="GFG50582.1"/>
    <property type="molecule type" value="Genomic_DNA"/>
</dbReference>
<dbReference type="Proteomes" id="UP000465302">
    <property type="component" value="Unassembled WGS sequence"/>
</dbReference>
<comment type="caution">
    <text evidence="1">The sequence shown here is derived from an EMBL/GenBank/DDBJ whole genome shotgun (WGS) entry which is preliminary data.</text>
</comment>
<dbReference type="RefSeq" id="WP_234816530.1">
    <property type="nucleotide sequence ID" value="NZ_BLKS01000001.1"/>
</dbReference>
<accession>A0A7I9VYP9</accession>
<dbReference type="InterPro" id="IPR023214">
    <property type="entry name" value="HAD_sf"/>
</dbReference>
<protein>
    <submittedName>
        <fullName evidence="1">Uncharacterized protein</fullName>
    </submittedName>
</protein>
<sequence>MDDSGNGVRAAVAADRRCVVAYNPYTRNDDLSGATLITSGLDDPEFLYWFQDRLQHRPQQRRMNGQEN</sequence>
<evidence type="ECO:0000313" key="2">
    <source>
        <dbReference type="Proteomes" id="UP000465302"/>
    </source>
</evidence>
<name>A0A7I9VYP9_MYCAG</name>
<reference evidence="1 2" key="1">
    <citation type="journal article" date="2019" name="Emerg. Microbes Infect.">
        <title>Comprehensive subspecies identification of 175 nontuberculous mycobacteria species based on 7547 genomic profiles.</title>
        <authorList>
            <person name="Matsumoto Y."/>
            <person name="Kinjo T."/>
            <person name="Motooka D."/>
            <person name="Nabeya D."/>
            <person name="Jung N."/>
            <person name="Uechi K."/>
            <person name="Horii T."/>
            <person name="Iida T."/>
            <person name="Fujita J."/>
            <person name="Nakamura S."/>
        </authorList>
    </citation>
    <scope>NUCLEOTIDE SEQUENCE [LARGE SCALE GENOMIC DNA]</scope>
    <source>
        <strain evidence="1 2">JCM 6377</strain>
    </source>
</reference>
<dbReference type="AlphaFoldDB" id="A0A7I9VYP9"/>
<evidence type="ECO:0000313" key="1">
    <source>
        <dbReference type="EMBL" id="GFG50582.1"/>
    </source>
</evidence>